<name>A0AAE3Y8U9_9FLAO</name>
<comment type="caution">
    <text evidence="2">The sequence shown here is derived from an EMBL/GenBank/DDBJ whole genome shotgun (WGS) entry which is preliminary data.</text>
</comment>
<dbReference type="EMBL" id="JAVDQY010000001">
    <property type="protein sequence ID" value="MDR6526064.1"/>
    <property type="molecule type" value="Genomic_DNA"/>
</dbReference>
<proteinExistence type="predicted"/>
<dbReference type="Proteomes" id="UP001184861">
    <property type="component" value="Unassembled WGS sequence"/>
</dbReference>
<protein>
    <submittedName>
        <fullName evidence="2">Uncharacterized protein</fullName>
    </submittedName>
</protein>
<keyword evidence="1" id="KW-1133">Transmembrane helix</keyword>
<evidence type="ECO:0000313" key="2">
    <source>
        <dbReference type="EMBL" id="MDR6526064.1"/>
    </source>
</evidence>
<feature type="transmembrane region" description="Helical" evidence="1">
    <location>
        <begin position="12"/>
        <end position="30"/>
    </location>
</feature>
<reference evidence="2" key="1">
    <citation type="submission" date="2023-07" db="EMBL/GenBank/DDBJ databases">
        <title>Sorghum-associated microbial communities from plants grown in Nebraska, USA.</title>
        <authorList>
            <person name="Schachtman D."/>
        </authorList>
    </citation>
    <scope>NUCLEOTIDE SEQUENCE</scope>
    <source>
        <strain evidence="2">DS2360</strain>
    </source>
</reference>
<gene>
    <name evidence="2" type="ORF">J2787_001434</name>
</gene>
<sequence>MKSKINSLKNKIVPRLCLIIFFINFVQTYYPDNDFRNIQFDSNIYCKNKQNLPFPEDFVMLSIL</sequence>
<dbReference type="RefSeq" id="WP_309945555.1">
    <property type="nucleotide sequence ID" value="NZ_JAVDQY010000001.1"/>
</dbReference>
<evidence type="ECO:0000256" key="1">
    <source>
        <dbReference type="SAM" id="Phobius"/>
    </source>
</evidence>
<keyword evidence="1" id="KW-0472">Membrane</keyword>
<accession>A0AAE3Y8U9</accession>
<organism evidence="2 3">
    <name type="scientific">Chryseobacterium rhizosphaerae</name>
    <dbReference type="NCBI Taxonomy" id="395937"/>
    <lineage>
        <taxon>Bacteria</taxon>
        <taxon>Pseudomonadati</taxon>
        <taxon>Bacteroidota</taxon>
        <taxon>Flavobacteriia</taxon>
        <taxon>Flavobacteriales</taxon>
        <taxon>Weeksellaceae</taxon>
        <taxon>Chryseobacterium group</taxon>
        <taxon>Chryseobacterium</taxon>
    </lineage>
</organism>
<dbReference type="AlphaFoldDB" id="A0AAE3Y8U9"/>
<evidence type="ECO:0000313" key="3">
    <source>
        <dbReference type="Proteomes" id="UP001184861"/>
    </source>
</evidence>
<keyword evidence="1" id="KW-0812">Transmembrane</keyword>